<feature type="domain" description="BTB" evidence="4">
    <location>
        <begin position="54"/>
        <end position="121"/>
    </location>
</feature>
<reference evidence="5 6" key="1">
    <citation type="journal article" date="2023" name="Sci. Data">
        <title>Genome assembly of the Korean intertidal mud-creeper Batillaria attramentaria.</title>
        <authorList>
            <person name="Patra A.K."/>
            <person name="Ho P.T."/>
            <person name="Jun S."/>
            <person name="Lee S.J."/>
            <person name="Kim Y."/>
            <person name="Won Y.J."/>
        </authorList>
    </citation>
    <scope>NUCLEOTIDE SEQUENCE [LARGE SCALE GENOMIC DNA]</scope>
    <source>
        <strain evidence="5">Wonlab-2016</strain>
    </source>
</reference>
<dbReference type="InterPro" id="IPR011705">
    <property type="entry name" value="BACK"/>
</dbReference>
<evidence type="ECO:0000313" key="5">
    <source>
        <dbReference type="EMBL" id="KAK7495717.1"/>
    </source>
</evidence>
<gene>
    <name evidence="5" type="ORF">BaRGS_00013164</name>
</gene>
<dbReference type="SUPFAM" id="SSF117281">
    <property type="entry name" value="Kelch motif"/>
    <property type="match status" value="2"/>
</dbReference>
<protein>
    <recommendedName>
        <fullName evidence="4">BTB domain-containing protein</fullName>
    </recommendedName>
</protein>
<dbReference type="Proteomes" id="UP001519460">
    <property type="component" value="Unassembled WGS sequence"/>
</dbReference>
<dbReference type="Pfam" id="PF00651">
    <property type="entry name" value="BTB"/>
    <property type="match status" value="1"/>
</dbReference>
<evidence type="ECO:0000259" key="4">
    <source>
        <dbReference type="PROSITE" id="PS50097"/>
    </source>
</evidence>
<name>A0ABD0L997_9CAEN</name>
<dbReference type="InterPro" id="IPR017096">
    <property type="entry name" value="BTB-kelch_protein"/>
</dbReference>
<dbReference type="Pfam" id="PF01344">
    <property type="entry name" value="Kelch_1"/>
    <property type="match status" value="2"/>
</dbReference>
<evidence type="ECO:0000256" key="2">
    <source>
        <dbReference type="ARBA" id="ARBA00022737"/>
    </source>
</evidence>
<dbReference type="PROSITE" id="PS50097">
    <property type="entry name" value="BTB"/>
    <property type="match status" value="1"/>
</dbReference>
<proteinExistence type="predicted"/>
<dbReference type="PRINTS" id="PR00501">
    <property type="entry name" value="KELCHREPEAT"/>
</dbReference>
<dbReference type="SMART" id="SM00875">
    <property type="entry name" value="BACK"/>
    <property type="match status" value="1"/>
</dbReference>
<keyword evidence="2" id="KW-0677">Repeat</keyword>
<keyword evidence="1" id="KW-0880">Kelch repeat</keyword>
<evidence type="ECO:0000256" key="1">
    <source>
        <dbReference type="ARBA" id="ARBA00022441"/>
    </source>
</evidence>
<dbReference type="Pfam" id="PF24681">
    <property type="entry name" value="Kelch_KLHDC2_KLHL20_DRC7"/>
    <property type="match status" value="1"/>
</dbReference>
<dbReference type="Gene3D" id="2.120.10.80">
    <property type="entry name" value="Kelch-type beta propeller"/>
    <property type="match status" value="1"/>
</dbReference>
<dbReference type="EMBL" id="JACVVK020000073">
    <property type="protein sequence ID" value="KAK7495717.1"/>
    <property type="molecule type" value="Genomic_DNA"/>
</dbReference>
<dbReference type="SUPFAM" id="SSF54695">
    <property type="entry name" value="POZ domain"/>
    <property type="match status" value="1"/>
</dbReference>
<dbReference type="SMART" id="SM00612">
    <property type="entry name" value="Kelch"/>
    <property type="match status" value="6"/>
</dbReference>
<dbReference type="InterPro" id="IPR000210">
    <property type="entry name" value="BTB/POZ_dom"/>
</dbReference>
<dbReference type="SMART" id="SM00225">
    <property type="entry name" value="BTB"/>
    <property type="match status" value="1"/>
</dbReference>
<dbReference type="PANTHER" id="PTHR24412">
    <property type="entry name" value="KELCH PROTEIN"/>
    <property type="match status" value="1"/>
</dbReference>
<organism evidence="5 6">
    <name type="scientific">Batillaria attramentaria</name>
    <dbReference type="NCBI Taxonomy" id="370345"/>
    <lineage>
        <taxon>Eukaryota</taxon>
        <taxon>Metazoa</taxon>
        <taxon>Spiralia</taxon>
        <taxon>Lophotrochozoa</taxon>
        <taxon>Mollusca</taxon>
        <taxon>Gastropoda</taxon>
        <taxon>Caenogastropoda</taxon>
        <taxon>Sorbeoconcha</taxon>
        <taxon>Cerithioidea</taxon>
        <taxon>Batillariidae</taxon>
        <taxon>Batillaria</taxon>
    </lineage>
</organism>
<feature type="region of interest" description="Disordered" evidence="3">
    <location>
        <begin position="1"/>
        <end position="20"/>
    </location>
</feature>
<dbReference type="InterPro" id="IPR011333">
    <property type="entry name" value="SKP1/BTB/POZ_sf"/>
</dbReference>
<dbReference type="Gene3D" id="3.30.710.10">
    <property type="entry name" value="Potassium Channel Kv1.1, Chain A"/>
    <property type="match status" value="1"/>
</dbReference>
<keyword evidence="6" id="KW-1185">Reference proteome</keyword>
<dbReference type="InterPro" id="IPR030603">
    <property type="entry name" value="KLHL18_BTB/POZ"/>
</dbReference>
<dbReference type="AlphaFoldDB" id="A0ABD0L997"/>
<evidence type="ECO:0000256" key="3">
    <source>
        <dbReference type="SAM" id="MobiDB-lite"/>
    </source>
</evidence>
<comment type="caution">
    <text evidence="5">The sequence shown here is derived from an EMBL/GenBank/DDBJ whole genome shotgun (WGS) entry which is preliminary data.</text>
</comment>
<dbReference type="Pfam" id="PF07707">
    <property type="entry name" value="BACK"/>
    <property type="match status" value="1"/>
</dbReference>
<sequence length="595" mass="65868">MADGSPNWPVPPSLSNKAKPVGRDYEDTVVYRKPDLPAIAFPVIADIRRQGKLCDVTLKVGEQKFSAHRIILAASIPYFNAMFTHDMIESKQNEITMEGIEPSALEALVNFAYSGCVMIDKNNAQSLLIAASFLNLHCVRDACCNFFKDRLHVSNCLSLRTFADQYMCSALVEATNKFIQCNFKQVSETEEFLSLSKQEVLDIISRDELNVNSEEEVFEAVLEWVKQAEEERKVHLPELMVQVRLPLLTPPYLSDRVATENLIKNSLQCRDLLDEARDYLLMPERRTLMQTFKTRPRCCTDIPGIIYAVGGLTPCGNSLNTVERYDPVTGRWAVSEAMSTTRSRVGIAVLSGLLYAIGGYNGVERLNTVEAFEPSTCKWKKVASMNCKRSALGAAAVGGKLLVCGGYDGISSLHTVETYDPKTDIWTPVASMKNHRSASGMAVLDGEVYICGGHDGLSIFDSVECYNCTAGQWREVPSMRSKRCRLGVAALRGKLYAIGGYDGAVFLRSVECYDSKTGQWQEVAPMNLKRSRVAVAATHGKLFAIGGYDGQTKLTSVEMYDPETDRWTFVAPMIAHEGGVGVGVIPNEDPNYDLR</sequence>
<dbReference type="PANTHER" id="PTHR24412:SF497">
    <property type="entry name" value="KELCH-LIKE PROTEIN 18"/>
    <property type="match status" value="1"/>
</dbReference>
<dbReference type="FunFam" id="1.25.40.420:FF:000001">
    <property type="entry name" value="Kelch-like family member 12"/>
    <property type="match status" value="1"/>
</dbReference>
<dbReference type="Gene3D" id="1.25.40.420">
    <property type="match status" value="1"/>
</dbReference>
<dbReference type="InterPro" id="IPR015915">
    <property type="entry name" value="Kelch-typ_b-propeller"/>
</dbReference>
<evidence type="ECO:0000313" key="6">
    <source>
        <dbReference type="Proteomes" id="UP001519460"/>
    </source>
</evidence>
<dbReference type="InterPro" id="IPR006652">
    <property type="entry name" value="Kelch_1"/>
</dbReference>
<dbReference type="CDD" id="cd18247">
    <property type="entry name" value="BTB_POZ_KLHL18"/>
    <property type="match status" value="1"/>
</dbReference>
<dbReference type="PIRSF" id="PIRSF037037">
    <property type="entry name" value="Kelch-like_protein_gigaxonin"/>
    <property type="match status" value="1"/>
</dbReference>
<accession>A0ABD0L997</accession>